<protein>
    <submittedName>
        <fullName evidence="1">Uncharacterized protein</fullName>
    </submittedName>
</protein>
<dbReference type="AlphaFoldDB" id="A0A820JRF5"/>
<accession>A0A820JRF5</accession>
<dbReference type="EMBL" id="CAJOBB010016738">
    <property type="protein sequence ID" value="CAF4331782.1"/>
    <property type="molecule type" value="Genomic_DNA"/>
</dbReference>
<evidence type="ECO:0000313" key="2">
    <source>
        <dbReference type="Proteomes" id="UP000663868"/>
    </source>
</evidence>
<dbReference type="Proteomes" id="UP000663868">
    <property type="component" value="Unassembled WGS sequence"/>
</dbReference>
<proteinExistence type="predicted"/>
<feature type="non-terminal residue" evidence="1">
    <location>
        <position position="1"/>
    </location>
</feature>
<organism evidence="1 2">
    <name type="scientific">Adineta steineri</name>
    <dbReference type="NCBI Taxonomy" id="433720"/>
    <lineage>
        <taxon>Eukaryota</taxon>
        <taxon>Metazoa</taxon>
        <taxon>Spiralia</taxon>
        <taxon>Gnathifera</taxon>
        <taxon>Rotifera</taxon>
        <taxon>Eurotatoria</taxon>
        <taxon>Bdelloidea</taxon>
        <taxon>Adinetida</taxon>
        <taxon>Adinetidae</taxon>
        <taxon>Adineta</taxon>
    </lineage>
</organism>
<gene>
    <name evidence="1" type="ORF">KXQ929_LOCUS47212</name>
</gene>
<comment type="caution">
    <text evidence="1">The sequence shown here is derived from an EMBL/GenBank/DDBJ whole genome shotgun (WGS) entry which is preliminary data.</text>
</comment>
<name>A0A820JRF5_9BILA</name>
<reference evidence="1" key="1">
    <citation type="submission" date="2021-02" db="EMBL/GenBank/DDBJ databases">
        <authorList>
            <person name="Nowell W R."/>
        </authorList>
    </citation>
    <scope>NUCLEOTIDE SEQUENCE</scope>
</reference>
<sequence length="58" mass="6830">NINPFAYEISVKAAAYAIEYMGRLNDLEKWIYPKGRPNNIHLLNINKQYYICNDSMCM</sequence>
<evidence type="ECO:0000313" key="1">
    <source>
        <dbReference type="EMBL" id="CAF4331782.1"/>
    </source>
</evidence>